<evidence type="ECO:0000313" key="2">
    <source>
        <dbReference type="EMBL" id="CEJ92600.1"/>
    </source>
</evidence>
<evidence type="ECO:0000256" key="1">
    <source>
        <dbReference type="SAM" id="MobiDB-lite"/>
    </source>
</evidence>
<gene>
    <name evidence="2" type="ORF">VHEMI08241</name>
</gene>
<accession>A0A0A1TMU7</accession>
<dbReference type="EMBL" id="CDHN01000004">
    <property type="protein sequence ID" value="CEJ92600.1"/>
    <property type="molecule type" value="Genomic_DNA"/>
</dbReference>
<proteinExistence type="predicted"/>
<evidence type="ECO:0000313" key="3">
    <source>
        <dbReference type="Proteomes" id="UP000039046"/>
    </source>
</evidence>
<feature type="region of interest" description="Disordered" evidence="1">
    <location>
        <begin position="198"/>
        <end position="225"/>
    </location>
</feature>
<protein>
    <submittedName>
        <fullName evidence="2">Uncharacterized protein</fullName>
    </submittedName>
</protein>
<dbReference type="HOGENOM" id="CLU_1050023_0_0_1"/>
<reference evidence="2 3" key="1">
    <citation type="journal article" date="2015" name="Genome Announc.">
        <title>Draft Genome Sequence and Gene Annotation of the Entomopathogenic Fungus Verticillium hemipterigenum.</title>
        <authorList>
            <person name="Horn F."/>
            <person name="Habel A."/>
            <person name="Scharf D.H."/>
            <person name="Dworschak J."/>
            <person name="Brakhage A.A."/>
            <person name="Guthke R."/>
            <person name="Hertweck C."/>
            <person name="Linde J."/>
        </authorList>
    </citation>
    <scope>NUCLEOTIDE SEQUENCE [LARGE SCALE GENOMIC DNA]</scope>
</reference>
<name>A0A0A1TMU7_9HYPO</name>
<keyword evidence="3" id="KW-1185">Reference proteome</keyword>
<dbReference type="OrthoDB" id="4940277at2759"/>
<dbReference type="Proteomes" id="UP000039046">
    <property type="component" value="Unassembled WGS sequence"/>
</dbReference>
<dbReference type="AlphaFoldDB" id="A0A0A1TMU7"/>
<sequence>MEMLRPAAWIAYLEGLQNLPLPDNLHLVTPFSMDKRLRALERRLNITQPPPLTEVTTHGLVWRIGQANAASNHGAWPRYITLGYADIMTPSDVTLSLDGLACIVDDILRDCAIPCYGKGIDDVCQKDQDNDGDCHEDLRAIVQKLYYITGRKRYLPPDFVPAELLAIYAFAAQLMFRIRYAERFAPVIRQHPVGIPPGIRIVGDQPRQKARSKSPSTDSSRSFRRYKKPSRFGWLSKLLFWRTETKSKPKRDDESDTTAEIVD</sequence>
<organism evidence="2 3">
    <name type="scientific">[Torrubiella] hemipterigena</name>
    <dbReference type="NCBI Taxonomy" id="1531966"/>
    <lineage>
        <taxon>Eukaryota</taxon>
        <taxon>Fungi</taxon>
        <taxon>Dikarya</taxon>
        <taxon>Ascomycota</taxon>
        <taxon>Pezizomycotina</taxon>
        <taxon>Sordariomycetes</taxon>
        <taxon>Hypocreomycetidae</taxon>
        <taxon>Hypocreales</taxon>
        <taxon>Clavicipitaceae</taxon>
        <taxon>Clavicipitaceae incertae sedis</taxon>
        <taxon>'Torrubiella' clade</taxon>
    </lineage>
</organism>